<reference evidence="1 2" key="1">
    <citation type="submission" date="2019-06" db="EMBL/GenBank/DDBJ databases">
        <title>Sequencing the genomes of 1000 actinobacteria strains.</title>
        <authorList>
            <person name="Klenk H.-P."/>
        </authorList>
    </citation>
    <scope>NUCLEOTIDE SEQUENCE [LARGE SCALE GENOMIC DNA]</scope>
    <source>
        <strain evidence="1 2">DSM 17305</strain>
    </source>
</reference>
<organism evidence="1 2">
    <name type="scientific">Kribbella jejuensis</name>
    <dbReference type="NCBI Taxonomy" id="236068"/>
    <lineage>
        <taxon>Bacteria</taxon>
        <taxon>Bacillati</taxon>
        <taxon>Actinomycetota</taxon>
        <taxon>Actinomycetes</taxon>
        <taxon>Propionibacteriales</taxon>
        <taxon>Kribbellaceae</taxon>
        <taxon>Kribbella</taxon>
    </lineage>
</organism>
<keyword evidence="2" id="KW-1185">Reference proteome</keyword>
<dbReference type="InterPro" id="IPR023393">
    <property type="entry name" value="START-like_dom_sf"/>
</dbReference>
<protein>
    <submittedName>
        <fullName evidence="1">Polyketide cyclase/dehydrase/lipid transport protein</fullName>
    </submittedName>
</protein>
<name>A0A542ELE2_9ACTN</name>
<evidence type="ECO:0000313" key="1">
    <source>
        <dbReference type="EMBL" id="TQJ16135.1"/>
    </source>
</evidence>
<dbReference type="InterPro" id="IPR019587">
    <property type="entry name" value="Polyketide_cyclase/dehydratase"/>
</dbReference>
<comment type="caution">
    <text evidence="1">The sequence shown here is derived from an EMBL/GenBank/DDBJ whole genome shotgun (WGS) entry which is preliminary data.</text>
</comment>
<accession>A0A542ELE2</accession>
<dbReference type="EMBL" id="VFMM01000001">
    <property type="protein sequence ID" value="TQJ16135.1"/>
    <property type="molecule type" value="Genomic_DNA"/>
</dbReference>
<sequence>MGDYEASTMVDVAPNLVFDRLSDLGKLPTYIPWLTSLRPTAVPATAQGAEARRPHEAVHEDVDVTVGGGHRDGWIELVDEERTLRWGMDGGHRYGGELVVDFVADGTSKLTVRLHTTEPTGVDEELDRTLTTIKAMLEKEPS</sequence>
<dbReference type="AlphaFoldDB" id="A0A542ELE2"/>
<proteinExistence type="predicted"/>
<evidence type="ECO:0000313" key="2">
    <source>
        <dbReference type="Proteomes" id="UP000316298"/>
    </source>
</evidence>
<dbReference type="Proteomes" id="UP000316298">
    <property type="component" value="Unassembled WGS sequence"/>
</dbReference>
<dbReference type="Pfam" id="PF10604">
    <property type="entry name" value="Polyketide_cyc2"/>
    <property type="match status" value="1"/>
</dbReference>
<gene>
    <name evidence="1" type="ORF">FB475_0224</name>
</gene>
<dbReference type="OrthoDB" id="5244508at2"/>
<dbReference type="Gene3D" id="3.30.530.20">
    <property type="match status" value="1"/>
</dbReference>
<dbReference type="RefSeq" id="WP_141851644.1">
    <property type="nucleotide sequence ID" value="NZ_BAAAKA010000008.1"/>
</dbReference>
<dbReference type="SUPFAM" id="SSF55961">
    <property type="entry name" value="Bet v1-like"/>
    <property type="match status" value="1"/>
</dbReference>